<keyword evidence="1" id="KW-0689">Ribosomal protein</keyword>
<keyword evidence="1" id="KW-0687">Ribonucleoprotein</keyword>
<reference evidence="1 2" key="3">
    <citation type="submission" date="2019-11" db="EMBL/GenBank/DDBJ databases">
        <title>A de novo genome assembly of a pear dwarfing rootstock.</title>
        <authorList>
            <person name="Wang F."/>
            <person name="Wang J."/>
            <person name="Li S."/>
            <person name="Zhang Y."/>
            <person name="Fang M."/>
            <person name="Ma L."/>
            <person name="Zhao Y."/>
            <person name="Jiang S."/>
        </authorList>
    </citation>
    <scope>NUCLEOTIDE SEQUENCE [LARGE SCALE GENOMIC DNA]</scope>
    <source>
        <strain evidence="1">S2</strain>
        <tissue evidence="1">Leaf</tissue>
    </source>
</reference>
<organism evidence="1 2">
    <name type="scientific">Pyrus ussuriensis x Pyrus communis</name>
    <dbReference type="NCBI Taxonomy" id="2448454"/>
    <lineage>
        <taxon>Eukaryota</taxon>
        <taxon>Viridiplantae</taxon>
        <taxon>Streptophyta</taxon>
        <taxon>Embryophyta</taxon>
        <taxon>Tracheophyta</taxon>
        <taxon>Spermatophyta</taxon>
        <taxon>Magnoliopsida</taxon>
        <taxon>eudicotyledons</taxon>
        <taxon>Gunneridae</taxon>
        <taxon>Pentapetalae</taxon>
        <taxon>rosids</taxon>
        <taxon>fabids</taxon>
        <taxon>Rosales</taxon>
        <taxon>Rosaceae</taxon>
        <taxon>Amygdaloideae</taxon>
        <taxon>Maleae</taxon>
        <taxon>Pyrus</taxon>
    </lineage>
</organism>
<evidence type="ECO:0000313" key="1">
    <source>
        <dbReference type="EMBL" id="KAB2617086.1"/>
    </source>
</evidence>
<proteinExistence type="predicted"/>
<keyword evidence="2" id="KW-1185">Reference proteome</keyword>
<evidence type="ECO:0000313" key="2">
    <source>
        <dbReference type="Proteomes" id="UP000327157"/>
    </source>
</evidence>
<dbReference type="GO" id="GO:0005840">
    <property type="term" value="C:ribosome"/>
    <property type="evidence" value="ECO:0007669"/>
    <property type="project" value="UniProtKB-KW"/>
</dbReference>
<protein>
    <submittedName>
        <fullName evidence="1">60S ribosomal protein L14-1</fullName>
    </submittedName>
</protein>
<reference evidence="1 2" key="1">
    <citation type="submission" date="2019-09" db="EMBL/GenBank/DDBJ databases">
        <authorList>
            <person name="Ou C."/>
        </authorList>
    </citation>
    <scope>NUCLEOTIDE SEQUENCE [LARGE SCALE GENOMIC DNA]</scope>
    <source>
        <strain evidence="1">S2</strain>
        <tissue evidence="1">Leaf</tissue>
    </source>
</reference>
<sequence length="104" mass="11861">MDSSSNLSDLNISLERHFFRRSEKVEAEESNKMSERGKRLAAISNCLDLEILYLFKTPECTNVDSPPYLIASVRVVVLATQLQTHRLHLAVPVPENLKFEMKLS</sequence>
<accession>A0A5N5GNB2</accession>
<dbReference type="AlphaFoldDB" id="A0A5N5GNB2"/>
<gene>
    <name evidence="1" type="ORF">D8674_012955</name>
</gene>
<dbReference type="Proteomes" id="UP000327157">
    <property type="component" value="Chromosome 15"/>
</dbReference>
<dbReference type="EMBL" id="SMOL01000401">
    <property type="protein sequence ID" value="KAB2617086.1"/>
    <property type="molecule type" value="Genomic_DNA"/>
</dbReference>
<comment type="caution">
    <text evidence="1">The sequence shown here is derived from an EMBL/GenBank/DDBJ whole genome shotgun (WGS) entry which is preliminary data.</text>
</comment>
<reference evidence="2" key="2">
    <citation type="submission" date="2019-10" db="EMBL/GenBank/DDBJ databases">
        <title>A de novo genome assembly of a pear dwarfing rootstock.</title>
        <authorList>
            <person name="Wang F."/>
            <person name="Wang J."/>
            <person name="Li S."/>
            <person name="Zhang Y."/>
            <person name="Fang M."/>
            <person name="Ma L."/>
            <person name="Zhao Y."/>
            <person name="Jiang S."/>
        </authorList>
    </citation>
    <scope>NUCLEOTIDE SEQUENCE [LARGE SCALE GENOMIC DNA]</scope>
</reference>
<name>A0A5N5GNB2_9ROSA</name>